<dbReference type="RefSeq" id="WP_066077775.1">
    <property type="nucleotide sequence ID" value="NZ_FRDK01000002.1"/>
</dbReference>
<reference evidence="1 2" key="1">
    <citation type="submission" date="2016-03" db="EMBL/GenBank/DDBJ databases">
        <title>Draft genome sequence of Flavobacterium fryxellicola DSM 16209.</title>
        <authorList>
            <person name="Shin S.-K."/>
            <person name="Yi H."/>
        </authorList>
    </citation>
    <scope>NUCLEOTIDE SEQUENCE [LARGE SCALE GENOMIC DNA]</scope>
    <source>
        <strain evidence="1 2">DSM 16209</strain>
    </source>
</reference>
<evidence type="ECO:0000313" key="2">
    <source>
        <dbReference type="Proteomes" id="UP000077164"/>
    </source>
</evidence>
<dbReference type="AlphaFoldDB" id="A0A167XYG6"/>
<dbReference type="STRING" id="249352.SAMN05444395_102467"/>
<dbReference type="EMBL" id="LVJE01000010">
    <property type="protein sequence ID" value="OAB28826.1"/>
    <property type="molecule type" value="Genomic_DNA"/>
</dbReference>
<sequence length="148" mass="16269">MKINKNLIISSSLANQNELIGNLDERINALNTDATSQENSDSQSEHHSAGTLELVDALNSELAFAVKETEYLKTLDSSSENTHISSGAVVITDQLIFFIGISSEKIEIDGNEIISISTKAPIYASMKGLKKGETFTYNEMSYEIKDIY</sequence>
<evidence type="ECO:0000313" key="1">
    <source>
        <dbReference type="EMBL" id="OAB28826.1"/>
    </source>
</evidence>
<name>A0A167XYG6_9FLAO</name>
<keyword evidence="2" id="KW-1185">Reference proteome</keyword>
<evidence type="ECO:0008006" key="3">
    <source>
        <dbReference type="Google" id="ProtNLM"/>
    </source>
</evidence>
<accession>A0A167XYG6</accession>
<proteinExistence type="predicted"/>
<gene>
    <name evidence="1" type="ORF">FBFR_04985</name>
</gene>
<dbReference type="OrthoDB" id="667380at2"/>
<comment type="caution">
    <text evidence="1">The sequence shown here is derived from an EMBL/GenBank/DDBJ whole genome shotgun (WGS) entry which is preliminary data.</text>
</comment>
<protein>
    <recommendedName>
        <fullName evidence="3">Transcription elongation factor</fullName>
    </recommendedName>
</protein>
<dbReference type="Proteomes" id="UP000077164">
    <property type="component" value="Unassembled WGS sequence"/>
</dbReference>
<organism evidence="1 2">
    <name type="scientific">Flavobacterium fryxellicola</name>
    <dbReference type="NCBI Taxonomy" id="249352"/>
    <lineage>
        <taxon>Bacteria</taxon>
        <taxon>Pseudomonadati</taxon>
        <taxon>Bacteroidota</taxon>
        <taxon>Flavobacteriia</taxon>
        <taxon>Flavobacteriales</taxon>
        <taxon>Flavobacteriaceae</taxon>
        <taxon>Flavobacterium</taxon>
    </lineage>
</organism>